<gene>
    <name evidence="2" type="ORF">SOCEGT47_015380</name>
</gene>
<feature type="compositionally biased region" description="Low complexity" evidence="1">
    <location>
        <begin position="65"/>
        <end position="80"/>
    </location>
</feature>
<accession>A0A4P2PWI4</accession>
<sequence>MLPALLGSLVVHVGAWGAARLSAQEPERGPAHETRESEPIDLWTGATAALPGSGDASRPVDDRAAPAGSPATPAPAGAAPPRAPVERGAEAGGVEAPPATAATAAPRGQAPPATAATAAPRGQAPPATAATAAPRARAVPRPSAAAPRPGEERRAPAAAGRAVGQARSAAARSSDDAGEGGQGDFGAAGSSAARSLGRAFTRAIPPACQGDPIWATLPPGSAGKARFVIDIDDAGRIASWRPEGEEPPARQLGNLAKRTIALLGGGTFAVARGAVTAGRQTLEVSAVVRAGAGDEETGAPADLAWRFEGGRGRASFAQPGGRHVEIVVQVVRTEVARGTPPG</sequence>
<evidence type="ECO:0000313" key="2">
    <source>
        <dbReference type="EMBL" id="AUX21060.1"/>
    </source>
</evidence>
<name>A0A4P2PWI4_SORCE</name>
<feature type="compositionally biased region" description="Low complexity" evidence="1">
    <location>
        <begin position="92"/>
        <end position="148"/>
    </location>
</feature>
<evidence type="ECO:0000256" key="1">
    <source>
        <dbReference type="SAM" id="MobiDB-lite"/>
    </source>
</evidence>
<feature type="compositionally biased region" description="Low complexity" evidence="1">
    <location>
        <begin position="156"/>
        <end position="172"/>
    </location>
</feature>
<protein>
    <submittedName>
        <fullName evidence="2">Uncharacterized protein</fullName>
    </submittedName>
</protein>
<organism evidence="2 3">
    <name type="scientific">Sorangium cellulosum</name>
    <name type="common">Polyangium cellulosum</name>
    <dbReference type="NCBI Taxonomy" id="56"/>
    <lineage>
        <taxon>Bacteria</taxon>
        <taxon>Pseudomonadati</taxon>
        <taxon>Myxococcota</taxon>
        <taxon>Polyangia</taxon>
        <taxon>Polyangiales</taxon>
        <taxon>Polyangiaceae</taxon>
        <taxon>Sorangium</taxon>
    </lineage>
</organism>
<reference evidence="2 3" key="1">
    <citation type="submission" date="2015-09" db="EMBL/GenBank/DDBJ databases">
        <title>Sorangium comparison.</title>
        <authorList>
            <person name="Zaburannyi N."/>
            <person name="Bunk B."/>
            <person name="Overmann J."/>
            <person name="Mueller R."/>
        </authorList>
    </citation>
    <scope>NUCLEOTIDE SEQUENCE [LARGE SCALE GENOMIC DNA]</scope>
    <source>
        <strain evidence="2 3">So ceGT47</strain>
    </source>
</reference>
<dbReference type="Proteomes" id="UP000295781">
    <property type="component" value="Chromosome"/>
</dbReference>
<feature type="compositionally biased region" description="Basic and acidic residues" evidence="1">
    <location>
        <begin position="25"/>
        <end position="38"/>
    </location>
</feature>
<proteinExistence type="predicted"/>
<dbReference type="EMBL" id="CP012670">
    <property type="protein sequence ID" value="AUX21060.1"/>
    <property type="molecule type" value="Genomic_DNA"/>
</dbReference>
<evidence type="ECO:0000313" key="3">
    <source>
        <dbReference type="Proteomes" id="UP000295781"/>
    </source>
</evidence>
<dbReference type="AlphaFoldDB" id="A0A4P2PWI4"/>
<feature type="region of interest" description="Disordered" evidence="1">
    <location>
        <begin position="23"/>
        <end position="190"/>
    </location>
</feature>